<gene>
    <name evidence="1" type="ORF">CH330_03860</name>
</gene>
<dbReference type="EMBL" id="NOZP01000074">
    <property type="protein sequence ID" value="OYD16031.1"/>
    <property type="molecule type" value="Genomic_DNA"/>
</dbReference>
<dbReference type="Proteomes" id="UP000215559">
    <property type="component" value="Unassembled WGS sequence"/>
</dbReference>
<sequence length="195" mass="21951">MAKNSSVHLNPVCKMKVEVLLAFVLVLALAGCPGRQQTKGVMEIKELGFSMKLPSGWKQGRPTVKRGKKYKAEQGGHYCFESETEGYPFGSVMNLSFEGWTSLDEFVSNPMCFHGRLLSKTYRDVSGFEAIEIVGEGFGEKRKPVKGMHLYVQKGNQVILISFRSLKQDFEEYEPQFRECLNSVRIAEEQAVPGE</sequence>
<comment type="caution">
    <text evidence="1">The sequence shown here is derived from an EMBL/GenBank/DDBJ whole genome shotgun (WGS) entry which is preliminary data.</text>
</comment>
<evidence type="ECO:0008006" key="3">
    <source>
        <dbReference type="Google" id="ProtNLM"/>
    </source>
</evidence>
<dbReference type="PROSITE" id="PS51257">
    <property type="entry name" value="PROKAR_LIPOPROTEIN"/>
    <property type="match status" value="1"/>
</dbReference>
<dbReference type="AlphaFoldDB" id="A0A235BUY7"/>
<dbReference type="Gene3D" id="3.40.1000.10">
    <property type="entry name" value="Mog1/PsbP, alpha/beta/alpha sandwich"/>
    <property type="match status" value="1"/>
</dbReference>
<organism evidence="1 2">
    <name type="scientific">candidate division WOR-3 bacterium JGI_Cruoil_03_51_56</name>
    <dbReference type="NCBI Taxonomy" id="1973747"/>
    <lineage>
        <taxon>Bacteria</taxon>
        <taxon>Bacteria division WOR-3</taxon>
    </lineage>
</organism>
<reference evidence="1 2" key="1">
    <citation type="submission" date="2017-07" db="EMBL/GenBank/DDBJ databases">
        <title>Recovery of genomes from metagenomes via a dereplication, aggregation, and scoring strategy.</title>
        <authorList>
            <person name="Sieber C.M."/>
            <person name="Probst A.J."/>
            <person name="Sharrar A."/>
            <person name="Thomas B.C."/>
            <person name="Hess M."/>
            <person name="Tringe S.G."/>
            <person name="Banfield J.F."/>
        </authorList>
    </citation>
    <scope>NUCLEOTIDE SEQUENCE [LARGE SCALE GENOMIC DNA]</scope>
    <source>
        <strain evidence="1">JGI_Cruoil_03_51_56</strain>
    </source>
</reference>
<evidence type="ECO:0000313" key="1">
    <source>
        <dbReference type="EMBL" id="OYD16031.1"/>
    </source>
</evidence>
<accession>A0A235BUY7</accession>
<evidence type="ECO:0000313" key="2">
    <source>
        <dbReference type="Proteomes" id="UP000215559"/>
    </source>
</evidence>
<protein>
    <recommendedName>
        <fullName evidence="3">DUF1795 domain-containing protein</fullName>
    </recommendedName>
</protein>
<name>A0A235BUY7_UNCW3</name>
<proteinExistence type="predicted"/>